<organism evidence="5 6">
    <name type="scientific">Kordiimonas lacus</name>
    <dbReference type="NCBI Taxonomy" id="637679"/>
    <lineage>
        <taxon>Bacteria</taxon>
        <taxon>Pseudomonadati</taxon>
        <taxon>Pseudomonadota</taxon>
        <taxon>Alphaproteobacteria</taxon>
        <taxon>Kordiimonadales</taxon>
        <taxon>Kordiimonadaceae</taxon>
        <taxon>Kordiimonas</taxon>
    </lineage>
</organism>
<evidence type="ECO:0000256" key="2">
    <source>
        <dbReference type="ARBA" id="ARBA00023125"/>
    </source>
</evidence>
<dbReference type="InterPro" id="IPR018060">
    <property type="entry name" value="HTH_AraC"/>
</dbReference>
<dbReference type="GO" id="GO:0043565">
    <property type="term" value="F:sequence-specific DNA binding"/>
    <property type="evidence" value="ECO:0007669"/>
    <property type="project" value="InterPro"/>
</dbReference>
<keyword evidence="6" id="KW-1185">Reference proteome</keyword>
<dbReference type="Proteomes" id="UP000183685">
    <property type="component" value="Unassembled WGS sequence"/>
</dbReference>
<dbReference type="SUPFAM" id="SSF46689">
    <property type="entry name" value="Homeodomain-like"/>
    <property type="match status" value="2"/>
</dbReference>
<gene>
    <name evidence="5" type="ORF">SAMN04488071_2020</name>
</gene>
<accession>A0A1G7A026</accession>
<dbReference type="RefSeq" id="WP_068304129.1">
    <property type="nucleotide sequence ID" value="NZ_FNAK01000004.1"/>
</dbReference>
<dbReference type="AlphaFoldDB" id="A0A1G7A026"/>
<dbReference type="SUPFAM" id="SSF55136">
    <property type="entry name" value="Probable bacterial effector-binding domain"/>
    <property type="match status" value="1"/>
</dbReference>
<dbReference type="InterPro" id="IPR029442">
    <property type="entry name" value="GyrI-like"/>
</dbReference>
<dbReference type="InterPro" id="IPR011256">
    <property type="entry name" value="Reg_factor_effector_dom_sf"/>
</dbReference>
<keyword evidence="3" id="KW-0804">Transcription</keyword>
<dbReference type="PROSITE" id="PS01124">
    <property type="entry name" value="HTH_ARAC_FAMILY_2"/>
    <property type="match status" value="1"/>
</dbReference>
<evidence type="ECO:0000313" key="6">
    <source>
        <dbReference type="Proteomes" id="UP000183685"/>
    </source>
</evidence>
<keyword evidence="1" id="KW-0805">Transcription regulation</keyword>
<sequence length="295" mass="32574">MSYQTQINRAVDYIEDNLFASLTVAAIAREAGLSKWYFQRLFRAMVGDTVKEYIQHRRLSHAASQLLTTDRKVIDIALACDFASPEVFTRAFRRAFGTNPQAFRTTHRADRLIPRKPRITTAYLAHLYEGMTMEPTIKHMPALTAAGFAGLVVPLLNPDTDNMKVIPGLWQALGRHISALPTGPGTRRISVILGPDEAKADGKIEYLAGITVAGDGAPLPEGASLRQVPAGDYAVFTHIGPVETLAHTKNYIYGSWLPKSGRVRTDGPQYTLYSNDRDPRAEGAEMYIHIPLEPA</sequence>
<evidence type="ECO:0000256" key="3">
    <source>
        <dbReference type="ARBA" id="ARBA00023163"/>
    </source>
</evidence>
<dbReference type="SMART" id="SM00342">
    <property type="entry name" value="HTH_ARAC"/>
    <property type="match status" value="1"/>
</dbReference>
<dbReference type="InterPro" id="IPR050959">
    <property type="entry name" value="MarA-like"/>
</dbReference>
<feature type="domain" description="HTH araC/xylS-type" evidence="4">
    <location>
        <begin position="8"/>
        <end position="106"/>
    </location>
</feature>
<dbReference type="EMBL" id="FNAK01000004">
    <property type="protein sequence ID" value="SDE07847.1"/>
    <property type="molecule type" value="Genomic_DNA"/>
</dbReference>
<dbReference type="GO" id="GO:0003700">
    <property type="term" value="F:DNA-binding transcription factor activity"/>
    <property type="evidence" value="ECO:0007669"/>
    <property type="project" value="InterPro"/>
</dbReference>
<name>A0A1G7A026_9PROT</name>
<dbReference type="SMART" id="SM00871">
    <property type="entry name" value="AraC_E_bind"/>
    <property type="match status" value="1"/>
</dbReference>
<evidence type="ECO:0000256" key="1">
    <source>
        <dbReference type="ARBA" id="ARBA00023015"/>
    </source>
</evidence>
<dbReference type="Pfam" id="PF06445">
    <property type="entry name" value="GyrI-like"/>
    <property type="match status" value="1"/>
</dbReference>
<evidence type="ECO:0000259" key="4">
    <source>
        <dbReference type="PROSITE" id="PS01124"/>
    </source>
</evidence>
<protein>
    <submittedName>
        <fullName evidence="5">AraC family transcriptional regulator</fullName>
    </submittedName>
</protein>
<dbReference type="InterPro" id="IPR009057">
    <property type="entry name" value="Homeodomain-like_sf"/>
</dbReference>
<dbReference type="Pfam" id="PF12833">
    <property type="entry name" value="HTH_18"/>
    <property type="match status" value="1"/>
</dbReference>
<keyword evidence="2" id="KW-0238">DNA-binding</keyword>
<dbReference type="Gene3D" id="1.10.10.60">
    <property type="entry name" value="Homeodomain-like"/>
    <property type="match status" value="2"/>
</dbReference>
<dbReference type="STRING" id="637679.GCA_001550055_01837"/>
<dbReference type="PANTHER" id="PTHR47504:SF5">
    <property type="entry name" value="RIGHT ORIGIN-BINDING PROTEIN"/>
    <property type="match status" value="1"/>
</dbReference>
<dbReference type="PANTHER" id="PTHR47504">
    <property type="entry name" value="RIGHT ORIGIN-BINDING PROTEIN"/>
    <property type="match status" value="1"/>
</dbReference>
<reference evidence="5 6" key="1">
    <citation type="submission" date="2016-10" db="EMBL/GenBank/DDBJ databases">
        <authorList>
            <person name="de Groot N.N."/>
        </authorList>
    </citation>
    <scope>NUCLEOTIDE SEQUENCE [LARGE SCALE GENOMIC DNA]</scope>
    <source>
        <strain evidence="5 6">CGMCC 1.9109</strain>
    </source>
</reference>
<evidence type="ECO:0000313" key="5">
    <source>
        <dbReference type="EMBL" id="SDE07847.1"/>
    </source>
</evidence>
<dbReference type="InterPro" id="IPR010499">
    <property type="entry name" value="AraC_E-bd"/>
</dbReference>
<dbReference type="Gene3D" id="3.20.80.10">
    <property type="entry name" value="Regulatory factor, effector binding domain"/>
    <property type="match status" value="1"/>
</dbReference>
<proteinExistence type="predicted"/>